<proteinExistence type="predicted"/>
<accession>A0ABN0NBU2</accession>
<reference evidence="2 3" key="1">
    <citation type="journal article" date="2013" name="Genome Announc.">
        <title>Genome Sequence of the Pigment-Producing Bacterium Pseudogulbenkiania ferrooxidans, Isolated from Loktak Lake.</title>
        <authorList>
            <person name="Puranik S."/>
            <person name="Talkal R."/>
            <person name="Qureshi A."/>
            <person name="Khardenavis A."/>
            <person name="Kapley A."/>
            <person name="Purohit H.J."/>
        </authorList>
    </citation>
    <scope>NUCLEOTIDE SEQUENCE [LARGE SCALE GENOMIC DNA]</scope>
    <source>
        <strain evidence="2 3">EGD-HP2</strain>
    </source>
</reference>
<organism evidence="2 3">
    <name type="scientific">Pseudogulbenkiania ferrooxidans EGD-HP2</name>
    <dbReference type="NCBI Taxonomy" id="1388764"/>
    <lineage>
        <taxon>Bacteria</taxon>
        <taxon>Pseudomonadati</taxon>
        <taxon>Pseudomonadota</taxon>
        <taxon>Betaproteobacteria</taxon>
        <taxon>Neisseriales</taxon>
        <taxon>Chromobacteriaceae</taxon>
        <taxon>Pseudogulbenkiania</taxon>
    </lineage>
</organism>
<protein>
    <recommendedName>
        <fullName evidence="4">Holin</fullName>
    </recommendedName>
</protein>
<keyword evidence="1" id="KW-0472">Membrane</keyword>
<feature type="transmembrane region" description="Helical" evidence="1">
    <location>
        <begin position="49"/>
        <end position="69"/>
    </location>
</feature>
<comment type="caution">
    <text evidence="2">The sequence shown here is derived from an EMBL/GenBank/DDBJ whole genome shotgun (WGS) entry which is preliminary data.</text>
</comment>
<name>A0ABN0NBU2_9NEIS</name>
<dbReference type="Proteomes" id="UP000016426">
    <property type="component" value="Unassembled WGS sequence"/>
</dbReference>
<keyword evidence="1" id="KW-1133">Transmembrane helix</keyword>
<gene>
    <name evidence="2" type="ORF">O166_19790</name>
</gene>
<evidence type="ECO:0000313" key="3">
    <source>
        <dbReference type="Proteomes" id="UP000016426"/>
    </source>
</evidence>
<sequence length="75" mass="8509">MSMRLADLLRHPRSRRLSHSRLWANIACAAATIMFLVNGWRGSLTADIWLIYMGVVGGYSATLRLIAAYRDRSRT</sequence>
<keyword evidence="3" id="KW-1185">Reference proteome</keyword>
<keyword evidence="1" id="KW-0812">Transmembrane</keyword>
<evidence type="ECO:0000256" key="1">
    <source>
        <dbReference type="SAM" id="Phobius"/>
    </source>
</evidence>
<evidence type="ECO:0000313" key="2">
    <source>
        <dbReference type="EMBL" id="ERE19901.1"/>
    </source>
</evidence>
<feature type="transmembrane region" description="Helical" evidence="1">
    <location>
        <begin position="21"/>
        <end position="37"/>
    </location>
</feature>
<evidence type="ECO:0008006" key="4">
    <source>
        <dbReference type="Google" id="ProtNLM"/>
    </source>
</evidence>
<dbReference type="EMBL" id="AVPH01000027">
    <property type="protein sequence ID" value="ERE19901.1"/>
    <property type="molecule type" value="Genomic_DNA"/>
</dbReference>